<keyword evidence="4 10" id="KW-0812">Transmembrane</keyword>
<dbReference type="InterPro" id="IPR000531">
    <property type="entry name" value="Beta-barrel_TonB"/>
</dbReference>
<comment type="subcellular location">
    <subcellularLocation>
        <location evidence="1 10">Cell outer membrane</location>
        <topology evidence="1 10">Multi-pass membrane protein</topology>
    </subcellularLocation>
</comment>
<comment type="similarity">
    <text evidence="10 12">Belongs to the TonB-dependent receptor family.</text>
</comment>
<evidence type="ECO:0000256" key="7">
    <source>
        <dbReference type="ARBA" id="ARBA00023136"/>
    </source>
</evidence>
<feature type="domain" description="TonB-dependent receptor-like beta-barrel" evidence="15">
    <location>
        <begin position="273"/>
        <end position="670"/>
    </location>
</feature>
<protein>
    <submittedName>
        <fullName evidence="17">TonB-dependent receptor</fullName>
    </submittedName>
</protein>
<evidence type="ECO:0000256" key="4">
    <source>
        <dbReference type="ARBA" id="ARBA00022692"/>
    </source>
</evidence>
<dbReference type="PROSITE" id="PS52016">
    <property type="entry name" value="TONB_DEPENDENT_REC_3"/>
    <property type="match status" value="1"/>
</dbReference>
<dbReference type="CDD" id="cd01347">
    <property type="entry name" value="ligand_gated_channel"/>
    <property type="match status" value="1"/>
</dbReference>
<dbReference type="InterPro" id="IPR012910">
    <property type="entry name" value="Plug_dom"/>
</dbReference>
<evidence type="ECO:0000259" key="16">
    <source>
        <dbReference type="Pfam" id="PF07715"/>
    </source>
</evidence>
<evidence type="ECO:0000256" key="2">
    <source>
        <dbReference type="ARBA" id="ARBA00022448"/>
    </source>
</evidence>
<dbReference type="PANTHER" id="PTHR30069">
    <property type="entry name" value="TONB-DEPENDENT OUTER MEMBRANE RECEPTOR"/>
    <property type="match status" value="1"/>
</dbReference>
<evidence type="ECO:0000256" key="9">
    <source>
        <dbReference type="ARBA" id="ARBA00023237"/>
    </source>
</evidence>
<dbReference type="PROSITE" id="PS00430">
    <property type="entry name" value="TONB_DEPENDENT_REC_1"/>
    <property type="match status" value="1"/>
</dbReference>
<feature type="domain" description="TonB-dependent receptor plug" evidence="16">
    <location>
        <begin position="101"/>
        <end position="208"/>
    </location>
</feature>
<feature type="chain" id="PRO_5046291783" evidence="14">
    <location>
        <begin position="32"/>
        <end position="696"/>
    </location>
</feature>
<evidence type="ECO:0000256" key="6">
    <source>
        <dbReference type="ARBA" id="ARBA00023077"/>
    </source>
</evidence>
<proteinExistence type="inferred from homology"/>
<dbReference type="InterPro" id="IPR010916">
    <property type="entry name" value="TonB_box_CS"/>
</dbReference>
<evidence type="ECO:0000256" key="8">
    <source>
        <dbReference type="ARBA" id="ARBA00023170"/>
    </source>
</evidence>
<evidence type="ECO:0000256" key="10">
    <source>
        <dbReference type="PROSITE-ProRule" id="PRU01360"/>
    </source>
</evidence>
<sequence>MHDFRQVLSRSTFFASALSAGMFAGWNGALAQAPDAAEEKAAARPGAPVAAPTSAPISASAPASAPAHVAMGAQHVRVALGGDQLPESVTVSAARRPVRIDEIGTSVSVITEADIALRQRRTLPDLLLQEPGLNLVQTGGPGGTTSIFMRGTNANEVKVRLDGMDINDPSNPNGAFDAAQFLTDGIGRVEILRGPQSGLYGADAMGGVIDITSIAGEGPMKATLRVEGGSFGTTGEALGLRGSRQRFHYSVYLTHSHVSSVPVTPPRLIPPGLNVPGNGNDNRSANIRLGYDVTDNFDLGLTAHLTQATYRYVDSDYNTYPPEPTQGRSTQNLNEAVVRGTAHLRSFGGRFDQILGVGYTAYRSRDLTVDEPVGPDDGNPSFYRGERVKIDWHGTADLGRAGSLLVGAEHIHEAILNSPISAHTDTNAGYGQYQGQWRKILYGAANIRYDSNSRYGNYVTWRAAPAIHVPGTGTVIKASAGSGYHGPSLSQLFVSYPAYFFLANPNLKAERLLGYDAGIEQRLLRGRLTMGATWYQSKVDNLITTGLSGYDYTYVNVARARLHGVESFIGWKALDTLDLMLNYTWTVAKNADTGQELQRRPEHKISFSPVWRATRDLTVSGSLVFLSHWRDVDRYGMQSDVRAPGYVTIDIAARYRVNRHLSVFARADNLLNRQYENPIGYLQPGRAGYGGVTLAY</sequence>
<evidence type="ECO:0000256" key="3">
    <source>
        <dbReference type="ARBA" id="ARBA00022452"/>
    </source>
</evidence>
<feature type="signal peptide" evidence="14">
    <location>
        <begin position="1"/>
        <end position="31"/>
    </location>
</feature>
<evidence type="ECO:0000256" key="12">
    <source>
        <dbReference type="RuleBase" id="RU003357"/>
    </source>
</evidence>
<accession>A0ABZ3D3T7</accession>
<keyword evidence="5 14" id="KW-0732">Signal</keyword>
<keyword evidence="7 10" id="KW-0472">Membrane</keyword>
<keyword evidence="9 10" id="KW-0998">Cell outer membrane</keyword>
<keyword evidence="6 11" id="KW-0798">TonB box</keyword>
<evidence type="ECO:0000313" key="17">
    <source>
        <dbReference type="EMBL" id="XAE42313.1"/>
    </source>
</evidence>
<keyword evidence="8 17" id="KW-0675">Receptor</keyword>
<evidence type="ECO:0000256" key="13">
    <source>
        <dbReference type="SAM" id="MobiDB-lite"/>
    </source>
</evidence>
<dbReference type="Pfam" id="PF07715">
    <property type="entry name" value="Plug"/>
    <property type="match status" value="1"/>
</dbReference>
<keyword evidence="18" id="KW-1185">Reference proteome</keyword>
<dbReference type="Gene3D" id="2.40.170.20">
    <property type="entry name" value="TonB-dependent receptor, beta-barrel domain"/>
    <property type="match status" value="1"/>
</dbReference>
<name>A0ABZ3D3T7_9PROT</name>
<feature type="compositionally biased region" description="Low complexity" evidence="13">
    <location>
        <begin position="43"/>
        <end position="60"/>
    </location>
</feature>
<dbReference type="InterPro" id="IPR039426">
    <property type="entry name" value="TonB-dep_rcpt-like"/>
</dbReference>
<dbReference type="PANTHER" id="PTHR30069:SF29">
    <property type="entry name" value="HEMOGLOBIN AND HEMOGLOBIN-HAPTOGLOBIN-BINDING PROTEIN 1-RELATED"/>
    <property type="match status" value="1"/>
</dbReference>
<evidence type="ECO:0000259" key="15">
    <source>
        <dbReference type="Pfam" id="PF00593"/>
    </source>
</evidence>
<feature type="short sequence motif" description="TonB box" evidence="11">
    <location>
        <begin position="88"/>
        <end position="94"/>
    </location>
</feature>
<evidence type="ECO:0000313" key="18">
    <source>
        <dbReference type="Proteomes" id="UP001449795"/>
    </source>
</evidence>
<keyword evidence="2 10" id="KW-0813">Transport</keyword>
<dbReference type="InterPro" id="IPR037066">
    <property type="entry name" value="Plug_dom_sf"/>
</dbReference>
<dbReference type="InterPro" id="IPR036942">
    <property type="entry name" value="Beta-barrel_TonB_sf"/>
</dbReference>
<evidence type="ECO:0000256" key="1">
    <source>
        <dbReference type="ARBA" id="ARBA00004571"/>
    </source>
</evidence>
<reference evidence="17 18" key="1">
    <citation type="submission" date="2024-04" db="EMBL/GenBank/DDBJ databases">
        <title>Complete genome sequence of Nguyenibacter vanlangesis HBCM-1154, a strain capable of nitrogen fixation, IAA production, and phosphorus solubilization isolated from sugarcane soil.</title>
        <authorList>
            <person name="MY HANH P."/>
        </authorList>
    </citation>
    <scope>NUCLEOTIDE SEQUENCE [LARGE SCALE GENOMIC DNA]</scope>
    <source>
        <strain evidence="17 18">HBCM 1154</strain>
    </source>
</reference>
<dbReference type="SUPFAM" id="SSF56935">
    <property type="entry name" value="Porins"/>
    <property type="match status" value="1"/>
</dbReference>
<feature type="region of interest" description="Disordered" evidence="13">
    <location>
        <begin position="37"/>
        <end position="60"/>
    </location>
</feature>
<dbReference type="EMBL" id="CP152276">
    <property type="protein sequence ID" value="XAE42313.1"/>
    <property type="molecule type" value="Genomic_DNA"/>
</dbReference>
<dbReference type="Pfam" id="PF00593">
    <property type="entry name" value="TonB_dep_Rec_b-barrel"/>
    <property type="match status" value="1"/>
</dbReference>
<organism evidence="17 18">
    <name type="scientific">Nguyenibacter vanlangensis</name>
    <dbReference type="NCBI Taxonomy" id="1216886"/>
    <lineage>
        <taxon>Bacteria</taxon>
        <taxon>Pseudomonadati</taxon>
        <taxon>Pseudomonadota</taxon>
        <taxon>Alphaproteobacteria</taxon>
        <taxon>Acetobacterales</taxon>
        <taxon>Acetobacteraceae</taxon>
        <taxon>Nguyenibacter</taxon>
    </lineage>
</organism>
<dbReference type="Proteomes" id="UP001449795">
    <property type="component" value="Chromosome"/>
</dbReference>
<dbReference type="Gene3D" id="2.170.130.10">
    <property type="entry name" value="TonB-dependent receptor, plug domain"/>
    <property type="match status" value="1"/>
</dbReference>
<keyword evidence="3 10" id="KW-1134">Transmembrane beta strand</keyword>
<gene>
    <name evidence="17" type="ORF">AAC691_18955</name>
</gene>
<evidence type="ECO:0000256" key="5">
    <source>
        <dbReference type="ARBA" id="ARBA00022729"/>
    </source>
</evidence>
<evidence type="ECO:0000256" key="11">
    <source>
        <dbReference type="PROSITE-ProRule" id="PRU10143"/>
    </source>
</evidence>
<evidence type="ECO:0000256" key="14">
    <source>
        <dbReference type="SAM" id="SignalP"/>
    </source>
</evidence>